<proteinExistence type="predicted"/>
<feature type="domain" description="Helix-turn-helix" evidence="1">
    <location>
        <begin position="5"/>
        <end position="46"/>
    </location>
</feature>
<evidence type="ECO:0000313" key="3">
    <source>
        <dbReference type="Proteomes" id="UP000013085"/>
    </source>
</evidence>
<evidence type="ECO:0000313" key="2">
    <source>
        <dbReference type="EMBL" id="ENZ05161.1"/>
    </source>
</evidence>
<dbReference type="Gene3D" id="1.10.238.160">
    <property type="match status" value="1"/>
</dbReference>
<dbReference type="AlphaFoldDB" id="A0A0E2HER5"/>
<dbReference type="Proteomes" id="UP000013085">
    <property type="component" value="Unassembled WGS sequence"/>
</dbReference>
<gene>
    <name evidence="2" type="ORF">HMPREF1090_05744</name>
</gene>
<dbReference type="InterPro" id="IPR010093">
    <property type="entry name" value="SinI_DNA-bd"/>
</dbReference>
<comment type="caution">
    <text evidence="2">The sequence shown here is derived from an EMBL/GenBank/DDBJ whole genome shotgun (WGS) entry which is preliminary data.</text>
</comment>
<dbReference type="GO" id="GO:0003677">
    <property type="term" value="F:DNA binding"/>
    <property type="evidence" value="ECO:0007669"/>
    <property type="project" value="InterPro"/>
</dbReference>
<sequence>MNTQYITLKEFCELTKLSSSTAYRMIRNGTLPATKLAGTRHWKIPSDFVPGYDSNTLRIR</sequence>
<reference evidence="2 3" key="1">
    <citation type="submission" date="2013-01" db="EMBL/GenBank/DDBJ databases">
        <title>The Genome Sequence of Clostridium clostridioforme 90A8.</title>
        <authorList>
            <consortium name="The Broad Institute Genome Sequencing Platform"/>
            <person name="Earl A."/>
            <person name="Ward D."/>
            <person name="Feldgarden M."/>
            <person name="Gevers D."/>
            <person name="Courvalin P."/>
            <person name="Lambert T."/>
            <person name="Walker B."/>
            <person name="Young S.K."/>
            <person name="Zeng Q."/>
            <person name="Gargeya S."/>
            <person name="Fitzgerald M."/>
            <person name="Haas B."/>
            <person name="Abouelleil A."/>
            <person name="Alvarado L."/>
            <person name="Arachchi H.M."/>
            <person name="Berlin A.M."/>
            <person name="Chapman S.B."/>
            <person name="Dewar J."/>
            <person name="Goldberg J."/>
            <person name="Griggs A."/>
            <person name="Gujja S."/>
            <person name="Hansen M."/>
            <person name="Howarth C."/>
            <person name="Imamovic A."/>
            <person name="Larimer J."/>
            <person name="McCowan C."/>
            <person name="Murphy C."/>
            <person name="Neiman D."/>
            <person name="Pearson M."/>
            <person name="Priest M."/>
            <person name="Roberts A."/>
            <person name="Saif S."/>
            <person name="Shea T."/>
            <person name="Sisk P."/>
            <person name="Sykes S."/>
            <person name="Wortman J."/>
            <person name="Nusbaum C."/>
            <person name="Birren B."/>
        </authorList>
    </citation>
    <scope>NUCLEOTIDE SEQUENCE [LARGE SCALE GENOMIC DNA]</scope>
    <source>
        <strain evidence="2 3">90A8</strain>
    </source>
</reference>
<dbReference type="Pfam" id="PF12728">
    <property type="entry name" value="HTH_17"/>
    <property type="match status" value="1"/>
</dbReference>
<dbReference type="NCBIfam" id="TIGR01764">
    <property type="entry name" value="excise"/>
    <property type="match status" value="1"/>
</dbReference>
<name>A0A0E2HER5_9FIRM</name>
<dbReference type="HOGENOM" id="CLU_2952090_0_0_9"/>
<dbReference type="RefSeq" id="WP_002595128.1">
    <property type="nucleotide sequence ID" value="NZ_KB851004.1"/>
</dbReference>
<accession>A0A0E2HER5</accession>
<dbReference type="EMBL" id="AGYR01000083">
    <property type="protein sequence ID" value="ENZ05161.1"/>
    <property type="molecule type" value="Genomic_DNA"/>
</dbReference>
<organism evidence="2 3">
    <name type="scientific">[Clostridium] clostridioforme 90A8</name>
    <dbReference type="NCBI Taxonomy" id="999408"/>
    <lineage>
        <taxon>Bacteria</taxon>
        <taxon>Bacillati</taxon>
        <taxon>Bacillota</taxon>
        <taxon>Clostridia</taxon>
        <taxon>Lachnospirales</taxon>
        <taxon>Lachnospiraceae</taxon>
        <taxon>Enterocloster</taxon>
    </lineage>
</organism>
<dbReference type="InterPro" id="IPR041657">
    <property type="entry name" value="HTH_17"/>
</dbReference>
<evidence type="ECO:0000259" key="1">
    <source>
        <dbReference type="Pfam" id="PF12728"/>
    </source>
</evidence>
<protein>
    <submittedName>
        <fullName evidence="2">Excisionase family DNA binding domain-containing protein</fullName>
    </submittedName>
</protein>